<proteinExistence type="predicted"/>
<dbReference type="STRING" id="1016849.A0A0D1WY34"/>
<feature type="signal peptide" evidence="1">
    <location>
        <begin position="1"/>
        <end position="15"/>
    </location>
</feature>
<sequence>MHYLCLFGLATSATALSIGISYSVTATVTATIYETVTTCPCTASGSSTQSILLPSNPIQATLSTSATSTYQATSTLLTTTTPLLGGSNPVSSSVTTLVTSTSPTPVTSTTGIPATATAEADYVDAILLHHNVHRANHSASTMVWSDAMATIAQTIADTCIYGHVLNVSGGGYGQNIGAGFSATPLGMGEMLTEFMYNDEMASYTYYGGEPNYNTLDDWGHFSQIVWKGSSSVGCYTANCTATGLQNSNAGVQPFFTVCNYSPAGNVVGEFAANIGEPLGQPVVDQTYGLS</sequence>
<dbReference type="PRINTS" id="PR00837">
    <property type="entry name" value="V5TPXLIKE"/>
</dbReference>
<name>A0A0D1WY34_9EURO</name>
<evidence type="ECO:0000313" key="3">
    <source>
        <dbReference type="EMBL" id="KIV80041.1"/>
    </source>
</evidence>
<dbReference type="EMBL" id="KN846953">
    <property type="protein sequence ID" value="KIV80042.1"/>
    <property type="molecule type" value="Genomic_DNA"/>
</dbReference>
<organism evidence="3 4">
    <name type="scientific">Exophiala sideris</name>
    <dbReference type="NCBI Taxonomy" id="1016849"/>
    <lineage>
        <taxon>Eukaryota</taxon>
        <taxon>Fungi</taxon>
        <taxon>Dikarya</taxon>
        <taxon>Ascomycota</taxon>
        <taxon>Pezizomycotina</taxon>
        <taxon>Eurotiomycetes</taxon>
        <taxon>Chaetothyriomycetidae</taxon>
        <taxon>Chaetothyriales</taxon>
        <taxon>Herpotrichiellaceae</taxon>
        <taxon>Exophiala</taxon>
    </lineage>
</organism>
<dbReference type="InterPro" id="IPR014044">
    <property type="entry name" value="CAP_dom"/>
</dbReference>
<dbReference type="SMART" id="SM00198">
    <property type="entry name" value="SCP"/>
    <property type="match status" value="1"/>
</dbReference>
<evidence type="ECO:0000313" key="4">
    <source>
        <dbReference type="Proteomes" id="UP000053599"/>
    </source>
</evidence>
<dbReference type="EMBL" id="KN846953">
    <property type="protein sequence ID" value="KIV80041.1"/>
    <property type="molecule type" value="Genomic_DNA"/>
</dbReference>
<evidence type="ECO:0000256" key="1">
    <source>
        <dbReference type="SAM" id="SignalP"/>
    </source>
</evidence>
<dbReference type="HOGENOM" id="CLU_035730_5_0_1"/>
<dbReference type="CDD" id="cd05380">
    <property type="entry name" value="CAP_euk"/>
    <property type="match status" value="1"/>
</dbReference>
<dbReference type="InterPro" id="IPR035940">
    <property type="entry name" value="CAP_sf"/>
</dbReference>
<dbReference type="Pfam" id="PF00188">
    <property type="entry name" value="CAP"/>
    <property type="match status" value="1"/>
</dbReference>
<dbReference type="OrthoDB" id="337038at2759"/>
<keyword evidence="1" id="KW-0732">Signal</keyword>
<accession>A0A0D1WY34</accession>
<dbReference type="PANTHER" id="PTHR10334">
    <property type="entry name" value="CYSTEINE-RICH SECRETORY PROTEIN-RELATED"/>
    <property type="match status" value="1"/>
</dbReference>
<dbReference type="AlphaFoldDB" id="A0A0D1WY34"/>
<dbReference type="PROSITE" id="PS01009">
    <property type="entry name" value="CRISP_1"/>
    <property type="match status" value="1"/>
</dbReference>
<evidence type="ECO:0000259" key="2">
    <source>
        <dbReference type="SMART" id="SM00198"/>
    </source>
</evidence>
<dbReference type="InterPro" id="IPR001283">
    <property type="entry name" value="CRISP-related"/>
</dbReference>
<dbReference type="Proteomes" id="UP000053599">
    <property type="component" value="Unassembled WGS sequence"/>
</dbReference>
<feature type="domain" description="SCP" evidence="2">
    <location>
        <begin position="121"/>
        <end position="268"/>
    </location>
</feature>
<dbReference type="Gene3D" id="3.40.33.10">
    <property type="entry name" value="CAP"/>
    <property type="match status" value="1"/>
</dbReference>
<reference evidence="3 4" key="1">
    <citation type="submission" date="2015-01" db="EMBL/GenBank/DDBJ databases">
        <title>The Genome Sequence of Exophiala sideris CBS121828.</title>
        <authorList>
            <consortium name="The Broad Institute Genomics Platform"/>
            <person name="Cuomo C."/>
            <person name="de Hoog S."/>
            <person name="Gorbushina A."/>
            <person name="Stielow B."/>
            <person name="Teixiera M."/>
            <person name="Abouelleil A."/>
            <person name="Chapman S.B."/>
            <person name="Priest M."/>
            <person name="Young S.K."/>
            <person name="Wortman J."/>
            <person name="Nusbaum C."/>
            <person name="Birren B."/>
        </authorList>
    </citation>
    <scope>NUCLEOTIDE SEQUENCE [LARGE SCALE GENOMIC DNA]</scope>
    <source>
        <strain evidence="3 4">CBS 121828</strain>
    </source>
</reference>
<dbReference type="GO" id="GO:0005576">
    <property type="term" value="C:extracellular region"/>
    <property type="evidence" value="ECO:0007669"/>
    <property type="project" value="InterPro"/>
</dbReference>
<feature type="chain" id="PRO_5011847921" description="SCP domain-containing protein" evidence="1">
    <location>
        <begin position="16"/>
        <end position="290"/>
    </location>
</feature>
<dbReference type="InterPro" id="IPR018244">
    <property type="entry name" value="Allrgn_V5/Tpx1_CS"/>
</dbReference>
<gene>
    <name evidence="3" type="ORF">PV11_07572</name>
</gene>
<protein>
    <recommendedName>
        <fullName evidence="2">SCP domain-containing protein</fullName>
    </recommendedName>
</protein>
<dbReference type="SUPFAM" id="SSF55797">
    <property type="entry name" value="PR-1-like"/>
    <property type="match status" value="1"/>
</dbReference>